<comment type="caution">
    <text evidence="2">The sequence shown here is derived from an EMBL/GenBank/DDBJ whole genome shotgun (WGS) entry which is preliminary data.</text>
</comment>
<gene>
    <name evidence="2" type="ORF">FEV09_17110</name>
</gene>
<protein>
    <submittedName>
        <fullName evidence="2">Uma2 family endonuclease</fullName>
    </submittedName>
</protein>
<name>A0A9X4MBY9_9CYAN</name>
<dbReference type="Proteomes" id="UP001152872">
    <property type="component" value="Unassembled WGS sequence"/>
</dbReference>
<evidence type="ECO:0000313" key="2">
    <source>
        <dbReference type="EMBL" id="MDG3496267.1"/>
    </source>
</evidence>
<evidence type="ECO:0000313" key="3">
    <source>
        <dbReference type="Proteomes" id="UP001152872"/>
    </source>
</evidence>
<keyword evidence="3" id="KW-1185">Reference proteome</keyword>
<keyword evidence="2" id="KW-0540">Nuclease</keyword>
<accession>A0A9X4MBY9</accession>
<dbReference type="PANTHER" id="PTHR33352">
    <property type="entry name" value="SLR1095 PROTEIN"/>
    <property type="match status" value="1"/>
</dbReference>
<dbReference type="InterPro" id="IPR008538">
    <property type="entry name" value="Uma2"/>
</dbReference>
<dbReference type="PANTHER" id="PTHR33352:SF3">
    <property type="entry name" value="SLR1612 PROTEIN"/>
    <property type="match status" value="1"/>
</dbReference>
<keyword evidence="2" id="KW-0378">Hydrolase</keyword>
<dbReference type="RefSeq" id="WP_009628436.1">
    <property type="nucleotide sequence ID" value="NZ_VBTY01000167.1"/>
</dbReference>
<dbReference type="Pfam" id="PF05685">
    <property type="entry name" value="Uma2"/>
    <property type="match status" value="1"/>
</dbReference>
<dbReference type="GO" id="GO:0004519">
    <property type="term" value="F:endonuclease activity"/>
    <property type="evidence" value="ECO:0007669"/>
    <property type="project" value="UniProtKB-KW"/>
</dbReference>
<reference evidence="2" key="1">
    <citation type="submission" date="2019-05" db="EMBL/GenBank/DDBJ databases">
        <title>Whole genome sequencing of Pseudanabaena catenata USMAC16.</title>
        <authorList>
            <person name="Khan Z."/>
            <person name="Omar W.M."/>
            <person name="Convey P."/>
            <person name="Merican F."/>
            <person name="Najimudin N."/>
        </authorList>
    </citation>
    <scope>NUCLEOTIDE SEQUENCE</scope>
    <source>
        <strain evidence="2">USMAC16</strain>
    </source>
</reference>
<feature type="domain" description="Putative restriction endonuclease" evidence="1">
    <location>
        <begin position="71"/>
        <end position="188"/>
    </location>
</feature>
<dbReference type="AlphaFoldDB" id="A0A9X4MBY9"/>
<proteinExistence type="predicted"/>
<organism evidence="2 3">
    <name type="scientific">Pseudanabaena catenata USMAC16</name>
    <dbReference type="NCBI Taxonomy" id="1855837"/>
    <lineage>
        <taxon>Bacteria</taxon>
        <taxon>Bacillati</taxon>
        <taxon>Cyanobacteriota</taxon>
        <taxon>Cyanophyceae</taxon>
        <taxon>Pseudanabaenales</taxon>
        <taxon>Pseudanabaenaceae</taxon>
        <taxon>Pseudanabaena</taxon>
    </lineage>
</organism>
<evidence type="ECO:0000259" key="1">
    <source>
        <dbReference type="Pfam" id="PF05685"/>
    </source>
</evidence>
<keyword evidence="2" id="KW-0255">Endonuclease</keyword>
<sequence>MVLQVSPIKIEPNITWEALPADFVLPDDPVENIQQPILAAALTDALGAAGLIQPEMLVGSSFGLVASVNSRTIVKAPDWFYVPRVNPISEEFARRSYTPNLEGEPVAIVMEFLSETEGGELSIRATPPYGKLYFYERILQVPTYVIYDPSVSSIEVRCLQNGRYVLQEPNSQGQVWIPELDLFLGIWLGTRLGQSMNWLRWYDRSGKLLLWSAEQAERERQRSEILAAKLRELGVDPDTLT</sequence>
<dbReference type="EMBL" id="VBTY01000167">
    <property type="protein sequence ID" value="MDG3496267.1"/>
    <property type="molecule type" value="Genomic_DNA"/>
</dbReference>